<accession>A0A8H7V7M6</accession>
<evidence type="ECO:0000313" key="3">
    <source>
        <dbReference type="Proteomes" id="UP000603453"/>
    </source>
</evidence>
<proteinExistence type="predicted"/>
<keyword evidence="3" id="KW-1185">Reference proteome</keyword>
<reference evidence="2" key="1">
    <citation type="submission" date="2020-12" db="EMBL/GenBank/DDBJ databases">
        <title>Metabolic potential, ecology and presence of endohyphal bacteria is reflected in genomic diversity of Mucoromycotina.</title>
        <authorList>
            <person name="Muszewska A."/>
            <person name="Okrasinska A."/>
            <person name="Steczkiewicz K."/>
            <person name="Drgas O."/>
            <person name="Orlowska M."/>
            <person name="Perlinska-Lenart U."/>
            <person name="Aleksandrzak-Piekarczyk T."/>
            <person name="Szatraj K."/>
            <person name="Zielenkiewicz U."/>
            <person name="Pilsyk S."/>
            <person name="Malc E."/>
            <person name="Mieczkowski P."/>
            <person name="Kruszewska J.S."/>
            <person name="Biernat P."/>
            <person name="Pawlowska J."/>
        </authorList>
    </citation>
    <scope>NUCLEOTIDE SEQUENCE</scope>
    <source>
        <strain evidence="2">WA0000017839</strain>
    </source>
</reference>
<evidence type="ECO:0000313" key="2">
    <source>
        <dbReference type="EMBL" id="KAG2213156.1"/>
    </source>
</evidence>
<feature type="signal peptide" evidence="1">
    <location>
        <begin position="1"/>
        <end position="19"/>
    </location>
</feature>
<sequence length="105" mass="11361">MKFSSLIFMSFAFVAYVSAQEGETTTYYCVGNDQSGQCMIHGFETTPCPSFGMLLNCLGGYSRRCGGCQSKTAEGDVIYGDAMNKWCSDKGGMVVTVSKLRACNL</sequence>
<evidence type="ECO:0000256" key="1">
    <source>
        <dbReference type="SAM" id="SignalP"/>
    </source>
</evidence>
<keyword evidence="1" id="KW-0732">Signal</keyword>
<feature type="chain" id="PRO_5034987200" evidence="1">
    <location>
        <begin position="20"/>
        <end position="105"/>
    </location>
</feature>
<protein>
    <submittedName>
        <fullName evidence="2">Uncharacterized protein</fullName>
    </submittedName>
</protein>
<gene>
    <name evidence="2" type="ORF">INT47_011305</name>
</gene>
<dbReference type="AlphaFoldDB" id="A0A8H7V7M6"/>
<name>A0A8H7V7M6_9FUNG</name>
<dbReference type="Proteomes" id="UP000603453">
    <property type="component" value="Unassembled WGS sequence"/>
</dbReference>
<comment type="caution">
    <text evidence="2">The sequence shown here is derived from an EMBL/GenBank/DDBJ whole genome shotgun (WGS) entry which is preliminary data.</text>
</comment>
<organism evidence="2 3">
    <name type="scientific">Mucor saturninus</name>
    <dbReference type="NCBI Taxonomy" id="64648"/>
    <lineage>
        <taxon>Eukaryota</taxon>
        <taxon>Fungi</taxon>
        <taxon>Fungi incertae sedis</taxon>
        <taxon>Mucoromycota</taxon>
        <taxon>Mucoromycotina</taxon>
        <taxon>Mucoromycetes</taxon>
        <taxon>Mucorales</taxon>
        <taxon>Mucorineae</taxon>
        <taxon>Mucoraceae</taxon>
        <taxon>Mucor</taxon>
    </lineage>
</organism>
<dbReference type="EMBL" id="JAEPRD010000004">
    <property type="protein sequence ID" value="KAG2213156.1"/>
    <property type="molecule type" value="Genomic_DNA"/>
</dbReference>